<dbReference type="EMBL" id="CAKXAJ010001482">
    <property type="protein sequence ID" value="CAH2207841.1"/>
    <property type="molecule type" value="Genomic_DNA"/>
</dbReference>
<comment type="caution">
    <text evidence="1">The sequence shown here is derived from an EMBL/GenBank/DDBJ whole genome shotgun (WGS) entry which is preliminary data.</text>
</comment>
<dbReference type="AlphaFoldDB" id="A0A8S4QHS9"/>
<proteinExistence type="predicted"/>
<dbReference type="Proteomes" id="UP000838756">
    <property type="component" value="Unassembled WGS sequence"/>
</dbReference>
<sequence>MAPGVTKNSDTVINNTLEAIAHAEGLITEIVNEIKACPINHLVLTDVGKQNGVSGKEYQFKIQITKLDKRQPRLVTRPKVLKNIV</sequence>
<name>A0A8S4QHS9_9NEOP</name>
<dbReference type="OrthoDB" id="7427475at2759"/>
<keyword evidence="2" id="KW-1185">Reference proteome</keyword>
<evidence type="ECO:0000313" key="2">
    <source>
        <dbReference type="Proteomes" id="UP000838756"/>
    </source>
</evidence>
<accession>A0A8S4QHS9</accession>
<gene>
    <name evidence="1" type="primary">jg23922</name>
    <name evidence="1" type="ORF">PAEG_LOCUS461</name>
</gene>
<protein>
    <submittedName>
        <fullName evidence="1">Jg23922 protein</fullName>
    </submittedName>
</protein>
<organism evidence="1 2">
    <name type="scientific">Pararge aegeria aegeria</name>
    <dbReference type="NCBI Taxonomy" id="348720"/>
    <lineage>
        <taxon>Eukaryota</taxon>
        <taxon>Metazoa</taxon>
        <taxon>Ecdysozoa</taxon>
        <taxon>Arthropoda</taxon>
        <taxon>Hexapoda</taxon>
        <taxon>Insecta</taxon>
        <taxon>Pterygota</taxon>
        <taxon>Neoptera</taxon>
        <taxon>Endopterygota</taxon>
        <taxon>Lepidoptera</taxon>
        <taxon>Glossata</taxon>
        <taxon>Ditrysia</taxon>
        <taxon>Papilionoidea</taxon>
        <taxon>Nymphalidae</taxon>
        <taxon>Satyrinae</taxon>
        <taxon>Satyrini</taxon>
        <taxon>Parargina</taxon>
        <taxon>Pararge</taxon>
    </lineage>
</organism>
<evidence type="ECO:0000313" key="1">
    <source>
        <dbReference type="EMBL" id="CAH2207841.1"/>
    </source>
</evidence>
<reference evidence="1" key="1">
    <citation type="submission" date="2022-03" db="EMBL/GenBank/DDBJ databases">
        <authorList>
            <person name="Lindestad O."/>
        </authorList>
    </citation>
    <scope>NUCLEOTIDE SEQUENCE</scope>
</reference>